<organism evidence="3 4">
    <name type="scientific">Streptomyces kronopolitis</name>
    <dbReference type="NCBI Taxonomy" id="1612435"/>
    <lineage>
        <taxon>Bacteria</taxon>
        <taxon>Bacillati</taxon>
        <taxon>Actinomycetota</taxon>
        <taxon>Actinomycetes</taxon>
        <taxon>Kitasatosporales</taxon>
        <taxon>Streptomycetaceae</taxon>
        <taxon>Streptomyces</taxon>
    </lineage>
</organism>
<dbReference type="EMBL" id="BMND01000008">
    <property type="protein sequence ID" value="GGN43064.1"/>
    <property type="molecule type" value="Genomic_DNA"/>
</dbReference>
<evidence type="ECO:0000313" key="4">
    <source>
        <dbReference type="Proteomes" id="UP000600080"/>
    </source>
</evidence>
<keyword evidence="4" id="KW-1185">Reference proteome</keyword>
<dbReference type="InterPro" id="IPR003594">
    <property type="entry name" value="HATPase_dom"/>
</dbReference>
<comment type="caution">
    <text evidence="3">The sequence shown here is derived from an EMBL/GenBank/DDBJ whole genome shotgun (WGS) entry which is preliminary data.</text>
</comment>
<dbReference type="CDD" id="cd16936">
    <property type="entry name" value="HATPase_RsbW-like"/>
    <property type="match status" value="1"/>
</dbReference>
<dbReference type="PANTHER" id="PTHR35526">
    <property type="entry name" value="ANTI-SIGMA-F FACTOR RSBW-RELATED"/>
    <property type="match status" value="1"/>
</dbReference>
<gene>
    <name evidence="3" type="ORF">GCM10012285_24010</name>
</gene>
<evidence type="ECO:0000259" key="2">
    <source>
        <dbReference type="Pfam" id="PF13581"/>
    </source>
</evidence>
<feature type="domain" description="Histidine kinase/HSP90-like ATPase" evidence="2">
    <location>
        <begin position="58"/>
        <end position="173"/>
    </location>
</feature>
<reference evidence="4" key="1">
    <citation type="journal article" date="2019" name="Int. J. Syst. Evol. Microbiol.">
        <title>The Global Catalogue of Microorganisms (GCM) 10K type strain sequencing project: providing services to taxonomists for standard genome sequencing and annotation.</title>
        <authorList>
            <consortium name="The Broad Institute Genomics Platform"/>
            <consortium name="The Broad Institute Genome Sequencing Center for Infectious Disease"/>
            <person name="Wu L."/>
            <person name="Ma J."/>
        </authorList>
    </citation>
    <scope>NUCLEOTIDE SEQUENCE [LARGE SCALE GENOMIC DNA]</scope>
    <source>
        <strain evidence="4">CGMCC 4.7323</strain>
    </source>
</reference>
<dbReference type="InterPro" id="IPR050267">
    <property type="entry name" value="Anti-sigma-factor_SerPK"/>
</dbReference>
<evidence type="ECO:0000313" key="3">
    <source>
        <dbReference type="EMBL" id="GGN43064.1"/>
    </source>
</evidence>
<keyword evidence="1" id="KW-0418">Kinase</keyword>
<evidence type="ECO:0000256" key="1">
    <source>
        <dbReference type="ARBA" id="ARBA00022527"/>
    </source>
</evidence>
<sequence length="184" mass="19640">MPTHRASPARLAAAGCPFCRLGEHAMHDDTIRSQPYGPRAACGFYLVHRADGFALHMSASAQHLREMRAEVFKAVTGAGGGEDVADRARLVASELVGNAVRLCGPWTPVIVQVVHHDQHVLVQVHDPEPAALPARRPQAQDNADAEGGRGLWILDALAPAGRCTTPPVGKQITCTLLCRDPVPT</sequence>
<protein>
    <recommendedName>
        <fullName evidence="2">Histidine kinase/HSP90-like ATPase domain-containing protein</fullName>
    </recommendedName>
</protein>
<keyword evidence="1" id="KW-0723">Serine/threonine-protein kinase</keyword>
<dbReference type="SUPFAM" id="SSF55874">
    <property type="entry name" value="ATPase domain of HSP90 chaperone/DNA topoisomerase II/histidine kinase"/>
    <property type="match status" value="1"/>
</dbReference>
<dbReference type="PANTHER" id="PTHR35526:SF3">
    <property type="entry name" value="ANTI-SIGMA-F FACTOR RSBW"/>
    <property type="match status" value="1"/>
</dbReference>
<name>A0ABQ2JAD4_9ACTN</name>
<dbReference type="Proteomes" id="UP000600080">
    <property type="component" value="Unassembled WGS sequence"/>
</dbReference>
<accession>A0ABQ2JAD4</accession>
<proteinExistence type="predicted"/>
<keyword evidence="1" id="KW-0808">Transferase</keyword>
<dbReference type="InterPro" id="IPR036890">
    <property type="entry name" value="HATPase_C_sf"/>
</dbReference>
<dbReference type="Gene3D" id="3.30.565.10">
    <property type="entry name" value="Histidine kinase-like ATPase, C-terminal domain"/>
    <property type="match status" value="1"/>
</dbReference>
<dbReference type="Pfam" id="PF13581">
    <property type="entry name" value="HATPase_c_2"/>
    <property type="match status" value="1"/>
</dbReference>